<reference evidence="2 3" key="1">
    <citation type="submission" date="2020-10" db="EMBL/GenBank/DDBJ databases">
        <title>Phylogeny of dyella-like bacteria.</title>
        <authorList>
            <person name="Fu J."/>
        </authorList>
    </citation>
    <scope>NUCLEOTIDE SEQUENCE [LARGE SCALE GENOMIC DNA]</scope>
    <source>
        <strain evidence="2 3">Gsoil3046</strain>
    </source>
</reference>
<comment type="caution">
    <text evidence="2">The sequence shown here is derived from an EMBL/GenBank/DDBJ whole genome shotgun (WGS) entry which is preliminary data.</text>
</comment>
<evidence type="ECO:0000256" key="1">
    <source>
        <dbReference type="SAM" id="Phobius"/>
    </source>
</evidence>
<sequence length="174" mass="18912">MLSVADAASPRPGFASWRLGLWVILLLAAFGAMQYGVHAQRVWSVLQVAPVDAEGRATLHAMLAWDAAYFLAAAMLVVFCAGGILRQGWARPVLRVALGLLAAGLLVSGVLLYRQWLGWHGQPHAVAGAAALVAQESRRVHLSLAFDATAIVMLIWLVWRLGQPAVRAQFRQRR</sequence>
<feature type="transmembrane region" description="Helical" evidence="1">
    <location>
        <begin position="92"/>
        <end position="113"/>
    </location>
</feature>
<protein>
    <recommendedName>
        <fullName evidence="4">DUF4149 domain-containing protein</fullName>
    </recommendedName>
</protein>
<keyword evidence="1" id="KW-0472">Membrane</keyword>
<evidence type="ECO:0000313" key="2">
    <source>
        <dbReference type="EMBL" id="MFK2902807.1"/>
    </source>
</evidence>
<name>A0ABW8JNW3_9GAMM</name>
<gene>
    <name evidence="2" type="ORF">ISP17_02435</name>
</gene>
<dbReference type="Proteomes" id="UP001620460">
    <property type="component" value="Unassembled WGS sequence"/>
</dbReference>
<organism evidence="2 3">
    <name type="scientific">Dyella ginsengisoli</name>
    <dbReference type="NCBI Taxonomy" id="363848"/>
    <lineage>
        <taxon>Bacteria</taxon>
        <taxon>Pseudomonadati</taxon>
        <taxon>Pseudomonadota</taxon>
        <taxon>Gammaproteobacteria</taxon>
        <taxon>Lysobacterales</taxon>
        <taxon>Rhodanobacteraceae</taxon>
        <taxon>Dyella</taxon>
    </lineage>
</organism>
<feature type="transmembrane region" description="Helical" evidence="1">
    <location>
        <begin position="140"/>
        <end position="159"/>
    </location>
</feature>
<proteinExistence type="predicted"/>
<evidence type="ECO:0000313" key="3">
    <source>
        <dbReference type="Proteomes" id="UP001620460"/>
    </source>
</evidence>
<accession>A0ABW8JNW3</accession>
<feature type="transmembrane region" description="Helical" evidence="1">
    <location>
        <begin position="63"/>
        <end position="85"/>
    </location>
</feature>
<dbReference type="EMBL" id="JADIKM010000001">
    <property type="protein sequence ID" value="MFK2902807.1"/>
    <property type="molecule type" value="Genomic_DNA"/>
</dbReference>
<evidence type="ECO:0008006" key="4">
    <source>
        <dbReference type="Google" id="ProtNLM"/>
    </source>
</evidence>
<keyword evidence="3" id="KW-1185">Reference proteome</keyword>
<keyword evidence="1" id="KW-0812">Transmembrane</keyword>
<keyword evidence="1" id="KW-1133">Transmembrane helix</keyword>